<accession>A0A9E7GMJ8</accession>
<organism evidence="2 3">
    <name type="scientific">Musa troglodytarum</name>
    <name type="common">fe'i banana</name>
    <dbReference type="NCBI Taxonomy" id="320322"/>
    <lineage>
        <taxon>Eukaryota</taxon>
        <taxon>Viridiplantae</taxon>
        <taxon>Streptophyta</taxon>
        <taxon>Embryophyta</taxon>
        <taxon>Tracheophyta</taxon>
        <taxon>Spermatophyta</taxon>
        <taxon>Magnoliopsida</taxon>
        <taxon>Liliopsida</taxon>
        <taxon>Zingiberales</taxon>
        <taxon>Musaceae</taxon>
        <taxon>Musa</taxon>
    </lineage>
</organism>
<dbReference type="PROSITE" id="PS52045">
    <property type="entry name" value="NEPROSIN_PEP_CD"/>
    <property type="match status" value="1"/>
</dbReference>
<gene>
    <name evidence="2" type="ORF">MUK42_12011</name>
</gene>
<evidence type="ECO:0000259" key="1">
    <source>
        <dbReference type="PROSITE" id="PS52045"/>
    </source>
</evidence>
<dbReference type="Proteomes" id="UP001055439">
    <property type="component" value="Chromosome 7"/>
</dbReference>
<dbReference type="PANTHER" id="PTHR31589">
    <property type="entry name" value="PROTEIN, PUTATIVE (DUF239)-RELATED-RELATED"/>
    <property type="match status" value="1"/>
</dbReference>
<evidence type="ECO:0000313" key="3">
    <source>
        <dbReference type="Proteomes" id="UP001055439"/>
    </source>
</evidence>
<name>A0A9E7GMJ8_9LILI</name>
<dbReference type="Pfam" id="PF03080">
    <property type="entry name" value="Neprosin"/>
    <property type="match status" value="1"/>
</dbReference>
<keyword evidence="3" id="KW-1185">Reference proteome</keyword>
<reference evidence="2" key="1">
    <citation type="submission" date="2022-05" db="EMBL/GenBank/DDBJ databases">
        <title>The Musa troglodytarum L. genome provides insights into the mechanism of non-climacteric behaviour and enrichment of carotenoids.</title>
        <authorList>
            <person name="Wang J."/>
        </authorList>
    </citation>
    <scope>NUCLEOTIDE SEQUENCE</scope>
    <source>
        <tissue evidence="2">Leaf</tissue>
    </source>
</reference>
<dbReference type="EMBL" id="CP097509">
    <property type="protein sequence ID" value="URE17590.1"/>
    <property type="molecule type" value="Genomic_DNA"/>
</dbReference>
<evidence type="ECO:0000313" key="2">
    <source>
        <dbReference type="EMBL" id="URE17590.1"/>
    </source>
</evidence>
<feature type="domain" description="Neprosin PEP catalytic" evidence="1">
    <location>
        <begin position="1"/>
        <end position="227"/>
    </location>
</feature>
<protein>
    <recommendedName>
        <fullName evidence="1">Neprosin PEP catalytic domain-containing protein</fullName>
    </recommendedName>
</protein>
<sequence>MQYATVEIHAGDGPQFYGIGASFYAYQLYISLFQGTASRIILTKGERGPKKYLNAVEAGWHVTTGCLFAMLQMHSDGFQKTGCQNMICKGFVQTSTRVTPGMVLDNLVELALSIYRDKFTSNWMLYNGNEHIGYWPKEIFNNMADCSQVQIGGNVYSQINLPSPPMGNGMLNQAKFEKVFMIDGDGSKSKVPVDKITTYNDLGEDYYGVSPNFENDMLYYGGPGGWTGI</sequence>
<proteinExistence type="predicted"/>
<dbReference type="InterPro" id="IPR053168">
    <property type="entry name" value="Glutamic_endopeptidase"/>
</dbReference>
<dbReference type="AlphaFoldDB" id="A0A9E7GMJ8"/>
<dbReference type="InterPro" id="IPR004314">
    <property type="entry name" value="Neprosin"/>
</dbReference>
<dbReference type="PANTHER" id="PTHR31589:SF237">
    <property type="entry name" value="OS08G0411100 PROTEIN"/>
    <property type="match status" value="1"/>
</dbReference>
<dbReference type="OrthoDB" id="777472at2759"/>